<evidence type="ECO:0000259" key="7">
    <source>
        <dbReference type="Pfam" id="PF01276"/>
    </source>
</evidence>
<keyword evidence="6" id="KW-1133">Transmembrane helix</keyword>
<dbReference type="EMBL" id="QXWK01000021">
    <property type="protein sequence ID" value="NBH62257.1"/>
    <property type="molecule type" value="Genomic_DNA"/>
</dbReference>
<evidence type="ECO:0000259" key="8">
    <source>
        <dbReference type="Pfam" id="PF03711"/>
    </source>
</evidence>
<gene>
    <name evidence="9" type="ORF">D0435_11400</name>
</gene>
<name>A0A845QNH8_9FIRM</name>
<dbReference type="GO" id="GO:0016831">
    <property type="term" value="F:carboxy-lyase activity"/>
    <property type="evidence" value="ECO:0007669"/>
    <property type="project" value="UniProtKB-KW"/>
</dbReference>
<evidence type="ECO:0000256" key="5">
    <source>
        <dbReference type="ARBA" id="ARBA00023239"/>
    </source>
</evidence>
<keyword evidence="10" id="KW-1185">Reference proteome</keyword>
<dbReference type="InterPro" id="IPR052357">
    <property type="entry name" value="Orn_Lys_Arg_decarboxylase-I"/>
</dbReference>
<dbReference type="PANTHER" id="PTHR43277">
    <property type="entry name" value="ARGININE DECARBOXYLASE"/>
    <property type="match status" value="1"/>
</dbReference>
<organism evidence="9 10">
    <name type="scientific">Anaerotruncus colihominis</name>
    <dbReference type="NCBI Taxonomy" id="169435"/>
    <lineage>
        <taxon>Bacteria</taxon>
        <taxon>Bacillati</taxon>
        <taxon>Bacillota</taxon>
        <taxon>Clostridia</taxon>
        <taxon>Eubacteriales</taxon>
        <taxon>Oscillospiraceae</taxon>
        <taxon>Anaerotruncus</taxon>
    </lineage>
</organism>
<comment type="caution">
    <text evidence="9">The sequence shown here is derived from an EMBL/GenBank/DDBJ whole genome shotgun (WGS) entry which is preliminary data.</text>
</comment>
<dbReference type="Pfam" id="PF03711">
    <property type="entry name" value="OKR_DC_1_C"/>
    <property type="match status" value="1"/>
</dbReference>
<dbReference type="Gene3D" id="3.90.100.10">
    <property type="entry name" value="Orn/Lys/Arg decarboxylase, C-terminal domain"/>
    <property type="match status" value="1"/>
</dbReference>
<dbReference type="AlphaFoldDB" id="A0A845QNH8"/>
<evidence type="ECO:0000256" key="1">
    <source>
        <dbReference type="ARBA" id="ARBA00001933"/>
    </source>
</evidence>
<evidence type="ECO:0000256" key="2">
    <source>
        <dbReference type="ARBA" id="ARBA00010671"/>
    </source>
</evidence>
<evidence type="ECO:0000256" key="3">
    <source>
        <dbReference type="ARBA" id="ARBA00022793"/>
    </source>
</evidence>
<evidence type="ECO:0000256" key="6">
    <source>
        <dbReference type="SAM" id="Phobius"/>
    </source>
</evidence>
<dbReference type="Gene3D" id="3.40.640.10">
    <property type="entry name" value="Type I PLP-dependent aspartate aminotransferase-like (Major domain)"/>
    <property type="match status" value="1"/>
</dbReference>
<reference evidence="9 10" key="1">
    <citation type="submission" date="2018-08" db="EMBL/GenBank/DDBJ databases">
        <title>Murine metabolic-syndrome-specific gut microbial biobank.</title>
        <authorList>
            <person name="Liu C."/>
        </authorList>
    </citation>
    <scope>NUCLEOTIDE SEQUENCE [LARGE SCALE GENOMIC DNA]</scope>
    <source>
        <strain evidence="9 10">28</strain>
    </source>
</reference>
<proteinExistence type="inferred from homology"/>
<dbReference type="Pfam" id="PF01276">
    <property type="entry name" value="OKR_DC_1"/>
    <property type="match status" value="1"/>
</dbReference>
<keyword evidence="3" id="KW-0210">Decarboxylase</keyword>
<dbReference type="InterPro" id="IPR000310">
    <property type="entry name" value="Orn/Lys/Arg_deCO2ase_major_dom"/>
</dbReference>
<keyword evidence="6" id="KW-0472">Membrane</keyword>
<protein>
    <recommendedName>
        <fullName evidence="11">Arginine decarboxylase</fullName>
    </recommendedName>
</protein>
<sequence>MNMDRKQSIADFLQAHGQTEPVSFHMPGHKGAAIYRENGYGEFLDHFMDWDITEIPGADNLFQAESIIAETMNRYKTMYASKESYLLINGSSAGLIAAIMTVVPRDGKLIMARNCHKSVFNGLMMAGGQPVYAHPELIEEYEISGEITPEEIERCLVQHPDSSAVLLPSPNYYGICSDIAAIAEVVHRAGKILIVDQAHGAHLKFFDAFAGTKKAAENLGADIVINSTHKTLTSFTQSAVANLCSDRIDKYDFEDKLQLIESTSPSYLLMASLDINADLLERRGETLIRQWKEDLQYFYGRAADINGLRIMRHPLLDDTKINLDMRAYGISGLELEELLMEQGIFAELVTGNIVMCMTGIGNRRCDYERLLDALRKIATAHSLVPERACEQAARDVNGAWDFQNLAQRPVPKEKERIALEMAAGRVCASSVIPYPPGIPILCPGEVMDKSVIDYVKALREAGEKVIGIDDLGRVTVGKE</sequence>
<evidence type="ECO:0000313" key="10">
    <source>
        <dbReference type="Proteomes" id="UP000446866"/>
    </source>
</evidence>
<dbReference type="InterPro" id="IPR015421">
    <property type="entry name" value="PyrdxlP-dep_Trfase_major"/>
</dbReference>
<comment type="similarity">
    <text evidence="2">Belongs to the Orn/Lys/Arg decarboxylase class-I family.</text>
</comment>
<dbReference type="InterPro" id="IPR015424">
    <property type="entry name" value="PyrdxlP-dep_Trfase"/>
</dbReference>
<accession>A0A845QNH8</accession>
<feature type="domain" description="Orn/Lys/Arg decarboxylases family 1 pyridoxal-P attachment site" evidence="7">
    <location>
        <begin position="12"/>
        <end position="293"/>
    </location>
</feature>
<keyword evidence="5" id="KW-0456">Lyase</keyword>
<feature type="domain" description="Orn/Lys/Arg decarboxylase C-terminal" evidence="8">
    <location>
        <begin position="398"/>
        <end position="467"/>
    </location>
</feature>
<dbReference type="PANTHER" id="PTHR43277:SF4">
    <property type="entry name" value="ARGININE DECARBOXYLASE"/>
    <property type="match status" value="1"/>
</dbReference>
<dbReference type="Proteomes" id="UP000446866">
    <property type="component" value="Unassembled WGS sequence"/>
</dbReference>
<evidence type="ECO:0000256" key="4">
    <source>
        <dbReference type="ARBA" id="ARBA00022898"/>
    </source>
</evidence>
<evidence type="ECO:0008006" key="11">
    <source>
        <dbReference type="Google" id="ProtNLM"/>
    </source>
</evidence>
<comment type="cofactor">
    <cofactor evidence="1">
        <name>pyridoxal 5'-phosphate</name>
        <dbReference type="ChEBI" id="CHEBI:597326"/>
    </cofactor>
</comment>
<evidence type="ECO:0000313" key="9">
    <source>
        <dbReference type="EMBL" id="NBH62257.1"/>
    </source>
</evidence>
<feature type="transmembrane region" description="Helical" evidence="6">
    <location>
        <begin position="84"/>
        <end position="103"/>
    </location>
</feature>
<dbReference type="InterPro" id="IPR008286">
    <property type="entry name" value="Prn/Lys/Arg_de-COase_C"/>
</dbReference>
<keyword evidence="6" id="KW-0812">Transmembrane</keyword>
<dbReference type="SUPFAM" id="SSF53383">
    <property type="entry name" value="PLP-dependent transferases"/>
    <property type="match status" value="1"/>
</dbReference>
<keyword evidence="4" id="KW-0663">Pyridoxal phosphate</keyword>